<keyword evidence="1 3" id="KW-0378">Hydrolase</keyword>
<dbReference type="InterPro" id="IPR001223">
    <property type="entry name" value="Glyco_hydro18_cat"/>
</dbReference>
<dbReference type="Proteomes" id="UP000325577">
    <property type="component" value="Linkage Group LG11"/>
</dbReference>
<dbReference type="SUPFAM" id="SSF51445">
    <property type="entry name" value="(Trans)glycosidases"/>
    <property type="match status" value="2"/>
</dbReference>
<evidence type="ECO:0000256" key="5">
    <source>
        <dbReference type="SAM" id="SignalP"/>
    </source>
</evidence>
<comment type="similarity">
    <text evidence="4">Belongs to the glycosyl hydrolase 18 family.</text>
</comment>
<evidence type="ECO:0000256" key="1">
    <source>
        <dbReference type="ARBA" id="ARBA00022801"/>
    </source>
</evidence>
<accession>A0A5J5BM80</accession>
<reference evidence="7 8" key="1">
    <citation type="submission" date="2019-09" db="EMBL/GenBank/DDBJ databases">
        <title>A chromosome-level genome assembly of the Chinese tupelo Nyssa sinensis.</title>
        <authorList>
            <person name="Yang X."/>
            <person name="Kang M."/>
            <person name="Yang Y."/>
            <person name="Xiong H."/>
            <person name="Wang M."/>
            <person name="Zhang Z."/>
            <person name="Wang Z."/>
            <person name="Wu H."/>
            <person name="Ma T."/>
            <person name="Liu J."/>
            <person name="Xi Z."/>
        </authorList>
    </citation>
    <scope>NUCLEOTIDE SEQUENCE [LARGE SCALE GENOMIC DNA]</scope>
    <source>
        <strain evidence="7">J267</strain>
        <tissue evidence="7">Leaf</tissue>
    </source>
</reference>
<dbReference type="GO" id="GO:0004553">
    <property type="term" value="F:hydrolase activity, hydrolyzing O-glycosyl compounds"/>
    <property type="evidence" value="ECO:0007669"/>
    <property type="project" value="InterPro"/>
</dbReference>
<dbReference type="PROSITE" id="PS01095">
    <property type="entry name" value="GH18_1"/>
    <property type="match status" value="2"/>
</dbReference>
<proteinExistence type="inferred from homology"/>
<name>A0A5J5BM80_9ASTE</name>
<organism evidence="7 8">
    <name type="scientific">Nyssa sinensis</name>
    <dbReference type="NCBI Taxonomy" id="561372"/>
    <lineage>
        <taxon>Eukaryota</taxon>
        <taxon>Viridiplantae</taxon>
        <taxon>Streptophyta</taxon>
        <taxon>Embryophyta</taxon>
        <taxon>Tracheophyta</taxon>
        <taxon>Spermatophyta</taxon>
        <taxon>Magnoliopsida</taxon>
        <taxon>eudicotyledons</taxon>
        <taxon>Gunneridae</taxon>
        <taxon>Pentapetalae</taxon>
        <taxon>asterids</taxon>
        <taxon>Cornales</taxon>
        <taxon>Nyssaceae</taxon>
        <taxon>Nyssa</taxon>
    </lineage>
</organism>
<dbReference type="GO" id="GO:0005975">
    <property type="term" value="P:carbohydrate metabolic process"/>
    <property type="evidence" value="ECO:0007669"/>
    <property type="project" value="InterPro"/>
</dbReference>
<evidence type="ECO:0000256" key="2">
    <source>
        <dbReference type="ARBA" id="ARBA00023295"/>
    </source>
</evidence>
<feature type="domain" description="GH18" evidence="6">
    <location>
        <begin position="329"/>
        <end position="469"/>
    </location>
</feature>
<dbReference type="PANTHER" id="PTHR46476">
    <property type="entry name" value="CHITINASE 2-LIKE"/>
    <property type="match status" value="1"/>
</dbReference>
<evidence type="ECO:0000313" key="7">
    <source>
        <dbReference type="EMBL" id="KAA8543969.1"/>
    </source>
</evidence>
<feature type="chain" id="PRO_5023871630" description="GH18 domain-containing protein" evidence="5">
    <location>
        <begin position="25"/>
        <end position="469"/>
    </location>
</feature>
<evidence type="ECO:0000313" key="8">
    <source>
        <dbReference type="Proteomes" id="UP000325577"/>
    </source>
</evidence>
<evidence type="ECO:0000256" key="4">
    <source>
        <dbReference type="RuleBase" id="RU004453"/>
    </source>
</evidence>
<protein>
    <recommendedName>
        <fullName evidence="6">GH18 domain-containing protein</fullName>
    </recommendedName>
</protein>
<sequence>MEFSKLFTALFILQAIFFLPSIESAPTNSSLFREYIGAEFNNVKFSDVPINSNVEFHFILAFAIDYTTSSSPSPTNGQFNIFWDTDNLSPSQVSSIKSENSNVKVALSLGGDSVGGGSCYFNPSSIDSWVSNAVSSLTSIINEYNLDGIDIDYEHFNADPDTFAECIGRLITTLKQNGVISFASIAPFDDDQVQSHYMALWKSYGHLIDYVNFQFYAYDKGTTVSEFMNYFDTQSSNYEGGKILASFISDGSGGLSPGDGFFTACSRLKTQQQLHGIFVWSADDSKAGGPSLSYSDFSLASLEPSTELPLVARTPSAAAPLGSHPMLTRAKAGSFKMRHPVHLGLVDVPINSNIEFHFILAFAIDYTTSSSPSPTNGQFNVFWDTDNLSPSQVSSIKSENSNVKVALSLGGDCVRGGSCYFNPSSLDSWVSNAVSSLTSIINEYNLDGINIDYEDFSADPDTFAECIGS</sequence>
<feature type="domain" description="GH18" evidence="6">
    <location>
        <begin position="30"/>
        <end position="302"/>
    </location>
</feature>
<dbReference type="EMBL" id="CM018034">
    <property type="protein sequence ID" value="KAA8543969.1"/>
    <property type="molecule type" value="Genomic_DNA"/>
</dbReference>
<gene>
    <name evidence="7" type="ORF">F0562_021854</name>
</gene>
<dbReference type="PROSITE" id="PS51910">
    <property type="entry name" value="GH18_2"/>
    <property type="match status" value="2"/>
</dbReference>
<dbReference type="PRINTS" id="PR00551">
    <property type="entry name" value="2SGLOBULIN"/>
</dbReference>
<evidence type="ECO:0000259" key="6">
    <source>
        <dbReference type="PROSITE" id="PS51910"/>
    </source>
</evidence>
<dbReference type="OrthoDB" id="3012298at2759"/>
<dbReference type="PANTHER" id="PTHR46476:SF13">
    <property type="entry name" value="2, PUTATIVE, EXPRESSED-RELATED"/>
    <property type="match status" value="1"/>
</dbReference>
<dbReference type="InterPro" id="IPR001579">
    <property type="entry name" value="Glyco_hydro_18_chit_AS"/>
</dbReference>
<dbReference type="InterPro" id="IPR017853">
    <property type="entry name" value="GH"/>
</dbReference>
<keyword evidence="2 3" id="KW-0326">Glycosidase</keyword>
<evidence type="ECO:0000256" key="3">
    <source>
        <dbReference type="RuleBase" id="RU000489"/>
    </source>
</evidence>
<dbReference type="AlphaFoldDB" id="A0A5J5BM80"/>
<dbReference type="CDD" id="cd06544">
    <property type="entry name" value="GH18_narbonin"/>
    <property type="match status" value="1"/>
</dbReference>
<keyword evidence="5" id="KW-0732">Signal</keyword>
<keyword evidence="8" id="KW-1185">Reference proteome</keyword>
<dbReference type="Pfam" id="PF00704">
    <property type="entry name" value="Glyco_hydro_18"/>
    <property type="match status" value="2"/>
</dbReference>
<dbReference type="Gene3D" id="3.20.20.80">
    <property type="entry name" value="Glycosidases"/>
    <property type="match status" value="2"/>
</dbReference>
<feature type="signal peptide" evidence="5">
    <location>
        <begin position="1"/>
        <end position="24"/>
    </location>
</feature>
<dbReference type="InterPro" id="IPR000677">
    <property type="entry name" value="Chitinase-like"/>
</dbReference>